<dbReference type="GO" id="GO:0005524">
    <property type="term" value="F:ATP binding"/>
    <property type="evidence" value="ECO:0007669"/>
    <property type="project" value="UniProtKB-KW"/>
</dbReference>
<keyword evidence="2" id="KW-0547">Nucleotide-binding</keyword>
<keyword evidence="1" id="KW-0808">Transferase</keyword>
<evidence type="ECO:0000313" key="6">
    <source>
        <dbReference type="EMBL" id="KAK7827357.1"/>
    </source>
</evidence>
<dbReference type="InterPro" id="IPR011009">
    <property type="entry name" value="Kinase-like_dom_sf"/>
</dbReference>
<organism evidence="6 7">
    <name type="scientific">Quercus suber</name>
    <name type="common">Cork oak</name>
    <dbReference type="NCBI Taxonomy" id="58331"/>
    <lineage>
        <taxon>Eukaryota</taxon>
        <taxon>Viridiplantae</taxon>
        <taxon>Streptophyta</taxon>
        <taxon>Embryophyta</taxon>
        <taxon>Tracheophyta</taxon>
        <taxon>Spermatophyta</taxon>
        <taxon>Magnoliopsida</taxon>
        <taxon>eudicotyledons</taxon>
        <taxon>Gunneridae</taxon>
        <taxon>Pentapetalae</taxon>
        <taxon>rosids</taxon>
        <taxon>fabids</taxon>
        <taxon>Fagales</taxon>
        <taxon>Fagaceae</taxon>
        <taxon>Quercus</taxon>
    </lineage>
</organism>
<keyword evidence="4" id="KW-0472">Membrane</keyword>
<dbReference type="SUPFAM" id="SSF56112">
    <property type="entry name" value="Protein kinase-like (PK-like)"/>
    <property type="match status" value="2"/>
</dbReference>
<keyword evidence="4" id="KW-0812">Transmembrane</keyword>
<evidence type="ECO:0000256" key="3">
    <source>
        <dbReference type="ARBA" id="ARBA00022840"/>
    </source>
</evidence>
<evidence type="ECO:0000256" key="2">
    <source>
        <dbReference type="ARBA" id="ARBA00022741"/>
    </source>
</evidence>
<keyword evidence="1" id="KW-0723">Serine/threonine-protein kinase</keyword>
<dbReference type="EMBL" id="PKMF04000522">
    <property type="protein sequence ID" value="KAK7827357.1"/>
    <property type="molecule type" value="Genomic_DNA"/>
</dbReference>
<dbReference type="Gene3D" id="3.30.200.20">
    <property type="entry name" value="Phosphorylase Kinase, domain 1"/>
    <property type="match status" value="1"/>
</dbReference>
<keyword evidence="4" id="KW-1133">Transmembrane helix</keyword>
<gene>
    <name evidence="6" type="primary">RKF3_1</name>
    <name evidence="6" type="ORF">CFP56_031158</name>
</gene>
<evidence type="ECO:0000259" key="5">
    <source>
        <dbReference type="SMART" id="SM00220"/>
    </source>
</evidence>
<keyword evidence="1" id="KW-0418">Kinase</keyword>
<dbReference type="InterPro" id="IPR001245">
    <property type="entry name" value="Ser-Thr/Tyr_kinase_cat_dom"/>
</dbReference>
<comment type="caution">
    <text evidence="6">The sequence shown here is derived from an EMBL/GenBank/DDBJ whole genome shotgun (WGS) entry which is preliminary data.</text>
</comment>
<dbReference type="Proteomes" id="UP000237347">
    <property type="component" value="Unassembled WGS sequence"/>
</dbReference>
<keyword evidence="3" id="KW-0067">ATP-binding</keyword>
<evidence type="ECO:0000313" key="7">
    <source>
        <dbReference type="Proteomes" id="UP000237347"/>
    </source>
</evidence>
<dbReference type="PANTHER" id="PTHR47989:SF62">
    <property type="entry name" value="OS05G0423500 PROTEIN"/>
    <property type="match status" value="1"/>
</dbReference>
<evidence type="ECO:0000256" key="1">
    <source>
        <dbReference type="ARBA" id="ARBA00022527"/>
    </source>
</evidence>
<dbReference type="Gene3D" id="1.10.510.10">
    <property type="entry name" value="Transferase(Phosphotransferase) domain 1"/>
    <property type="match status" value="1"/>
</dbReference>
<dbReference type="Pfam" id="PF07714">
    <property type="entry name" value="PK_Tyr_Ser-Thr"/>
    <property type="match status" value="1"/>
</dbReference>
<name>A0AAW0JK69_QUESU</name>
<feature type="domain" description="Protein kinase" evidence="5">
    <location>
        <begin position="25"/>
        <end position="222"/>
    </location>
</feature>
<dbReference type="PANTHER" id="PTHR47989">
    <property type="entry name" value="OS01G0750732 PROTEIN"/>
    <property type="match status" value="1"/>
</dbReference>
<protein>
    <submittedName>
        <fullName evidence="6">Lrr receptor-like serine/threonine-protein kinase rkf3</fullName>
    </submittedName>
</protein>
<dbReference type="InterPro" id="IPR000719">
    <property type="entry name" value="Prot_kinase_dom"/>
</dbReference>
<reference evidence="6 7" key="1">
    <citation type="journal article" date="2018" name="Sci. Data">
        <title>The draft genome sequence of cork oak.</title>
        <authorList>
            <person name="Ramos A.M."/>
            <person name="Usie A."/>
            <person name="Barbosa P."/>
            <person name="Barros P.M."/>
            <person name="Capote T."/>
            <person name="Chaves I."/>
            <person name="Simoes F."/>
            <person name="Abreu I."/>
            <person name="Carrasquinho I."/>
            <person name="Faro C."/>
            <person name="Guimaraes J.B."/>
            <person name="Mendonca D."/>
            <person name="Nobrega F."/>
            <person name="Rodrigues L."/>
            <person name="Saibo N.J.M."/>
            <person name="Varela M.C."/>
            <person name="Egas C."/>
            <person name="Matos J."/>
            <person name="Miguel C.M."/>
            <person name="Oliveira M.M."/>
            <person name="Ricardo C.P."/>
            <person name="Goncalves S."/>
        </authorList>
    </citation>
    <scope>NUCLEOTIDE SEQUENCE [LARGE SCALE GENOMIC DNA]</scope>
    <source>
        <strain evidence="7">cv. HL8</strain>
    </source>
</reference>
<proteinExistence type="predicted"/>
<keyword evidence="7" id="KW-1185">Reference proteome</keyword>
<evidence type="ECO:0000256" key="4">
    <source>
        <dbReference type="SAM" id="Phobius"/>
    </source>
</evidence>
<feature type="transmembrane region" description="Helical" evidence="4">
    <location>
        <begin position="240"/>
        <end position="260"/>
    </location>
</feature>
<sequence>MEMINGNNSVIKFTLEEIKKATKNFSRENLIGCGGYENVYKGILPDGFEVALKRFKNFSAAGDESFEHEVEIIASVRHVNLVALRGYCTTAVHLEGHQRIIIFGVVLLELLSGKKAVISVDSDGASLLTDWAWLLVREGRVLDVIDEEMHKLCLTELIEKYVLVTVLSSHPLLYARPSMDQIVKILETNFPVPSIPDRLVTLLAKSSQQALVKKPSYSHPFFYKSDHPILNLRDDLIFEFHLPLAYLVYIVVHYAFGVIIPHKYWDVKKALALGCSTVGSTCNSSKSCGGRNGSEIVGLLNSEEYAPLNSLLPCAQKSACLVYEPFYDYLNLVRSKPNKPCPKLSWTANLHQKSSKCPLEVVQPTLKKSSSA</sequence>
<dbReference type="GO" id="GO:0004674">
    <property type="term" value="F:protein serine/threonine kinase activity"/>
    <property type="evidence" value="ECO:0007669"/>
    <property type="project" value="UniProtKB-KW"/>
</dbReference>
<dbReference type="SMART" id="SM00220">
    <property type="entry name" value="S_TKc"/>
    <property type="match status" value="1"/>
</dbReference>
<accession>A0AAW0JK69</accession>
<dbReference type="AlphaFoldDB" id="A0AAW0JK69"/>